<dbReference type="EMBL" id="CP003731">
    <property type="protein sequence ID" value="AFO52172.1"/>
    <property type="molecule type" value="Genomic_DNA"/>
</dbReference>
<reference evidence="2 3" key="1">
    <citation type="journal article" date="2012" name="J. Bacteriol.">
        <title>Genome Sequence of "Candidatus Mycoplasma haemolamae" Strain Purdue, a Red Blood Cell Pathogen of Alpacas (Vicugna pacos) and Llamas (Lama glama).</title>
        <authorList>
            <person name="Guimaraes A.M."/>
            <person name="Toth B."/>
            <person name="Santos A.P."/>
            <person name="do Nascimento N.C."/>
            <person name="Kritchevsky J.E."/>
            <person name="Messick J.B."/>
        </authorList>
    </citation>
    <scope>NUCLEOTIDE SEQUENCE [LARGE SCALE GENOMIC DNA]</scope>
    <source>
        <strain evidence="2 3">Purdue</strain>
    </source>
</reference>
<name>I7C6M0_MYCHA</name>
<dbReference type="PATRIC" id="fig|1212765.3.peg.668"/>
<evidence type="ECO:0000313" key="2">
    <source>
        <dbReference type="EMBL" id="AFO52172.1"/>
    </source>
</evidence>
<gene>
    <name evidence="2" type="ordered locus">MHLP_02960</name>
</gene>
<dbReference type="KEGG" id="mhl:MHLP_02960"/>
<dbReference type="Proteomes" id="UP000006502">
    <property type="component" value="Chromosome"/>
</dbReference>
<feature type="region of interest" description="Disordered" evidence="1">
    <location>
        <begin position="33"/>
        <end position="91"/>
    </location>
</feature>
<dbReference type="HOGENOM" id="CLU_2423751_0_0_14"/>
<accession>I7C6M0</accession>
<feature type="compositionally biased region" description="Polar residues" evidence="1">
    <location>
        <begin position="38"/>
        <end position="70"/>
    </location>
</feature>
<keyword evidence="3" id="KW-1185">Reference proteome</keyword>
<feature type="compositionally biased region" description="Polar residues" evidence="1">
    <location>
        <begin position="81"/>
        <end position="91"/>
    </location>
</feature>
<protein>
    <submittedName>
        <fullName evidence="2">Uncharacterized protein</fullName>
    </submittedName>
</protein>
<evidence type="ECO:0000256" key="1">
    <source>
        <dbReference type="SAM" id="MobiDB-lite"/>
    </source>
</evidence>
<reference evidence="3" key="2">
    <citation type="submission" date="2012-07" db="EMBL/GenBank/DDBJ databases">
        <title>Complete genome sequence of 'Candidatus Mycoplasma haemolamae'.</title>
        <authorList>
            <person name="Guimaraes A.M.S."/>
            <person name="Toth B."/>
            <person name="Santos A.P."/>
            <person name="Nascimento N.C."/>
            <person name="Sojka J.E."/>
            <person name="Messick J.B."/>
        </authorList>
    </citation>
    <scope>NUCLEOTIDE SEQUENCE [LARGE SCALE GENOMIC DNA]</scope>
    <source>
        <strain evidence="3">Purdue</strain>
    </source>
</reference>
<sequence length="91" mass="9596">MSLKWVAIGFAGTGAAFGSGYGAYELTPKSWMRVGPGRSSQSRQETQVSGTNAQGSPSQQEDSARQTVKLTSCHRPVPFGGSQSCDVTVVR</sequence>
<organism evidence="2 3">
    <name type="scientific">Mycoplasma haematolamae (strain Purdue)</name>
    <dbReference type="NCBI Taxonomy" id="1212765"/>
    <lineage>
        <taxon>Bacteria</taxon>
        <taxon>Bacillati</taxon>
        <taxon>Mycoplasmatota</taxon>
        <taxon>Mollicutes</taxon>
        <taxon>Mycoplasmataceae</taxon>
        <taxon>Mycoplasma</taxon>
    </lineage>
</organism>
<proteinExistence type="predicted"/>
<dbReference type="AlphaFoldDB" id="I7C6M0"/>
<dbReference type="STRING" id="1212765.MHLP_02960"/>
<evidence type="ECO:0000313" key="3">
    <source>
        <dbReference type="Proteomes" id="UP000006502"/>
    </source>
</evidence>